<evidence type="ECO:0000256" key="2">
    <source>
        <dbReference type="ARBA" id="ARBA00023015"/>
    </source>
</evidence>
<evidence type="ECO:0000256" key="1">
    <source>
        <dbReference type="ARBA" id="ARBA00022491"/>
    </source>
</evidence>
<dbReference type="Gene3D" id="1.10.1660.10">
    <property type="match status" value="1"/>
</dbReference>
<organism evidence="6 7">
    <name type="scientific">Thiohalocapsa halophila</name>
    <dbReference type="NCBI Taxonomy" id="69359"/>
    <lineage>
        <taxon>Bacteria</taxon>
        <taxon>Pseudomonadati</taxon>
        <taxon>Pseudomonadota</taxon>
        <taxon>Gammaproteobacteria</taxon>
        <taxon>Chromatiales</taxon>
        <taxon>Chromatiaceae</taxon>
        <taxon>Thiohalocapsa</taxon>
    </lineage>
</organism>
<sequence>MNEPEVGQTYRIGAVARLTGIPPDTLRVWERRYAVVTPVRSEAGTRLYRAEDVSRLNLIKRLVDNGDAISHVARLSLEHLRQRAKGLDSPPPASQEARPCRVGVLGPSLPLLIQGEPSREADDADAQVQFAGLYTEESTFRDQAGGLGLDLLVLEFPTIHDDQLRQLADLAARSGAPRTLVIYNYASRDVVNRLEAQHMVAKRAPVDATELRRWCVAMHSTAGGGSAALLADFDLSEPPPARLYDTAALSRIAAASPTVKCECPHHLVQLVSSLVAFETYSRECENRNADDAALHAFLHAATAQARATMEAALARVVEAEGLEV</sequence>
<evidence type="ECO:0000256" key="3">
    <source>
        <dbReference type="ARBA" id="ARBA00023125"/>
    </source>
</evidence>
<evidence type="ECO:0000256" key="4">
    <source>
        <dbReference type="ARBA" id="ARBA00023163"/>
    </source>
</evidence>
<keyword evidence="1" id="KW-0678">Repressor</keyword>
<protein>
    <submittedName>
        <fullName evidence="6">Helix-turn-helix-type transcriptional regulator</fullName>
    </submittedName>
</protein>
<dbReference type="InterPro" id="IPR009061">
    <property type="entry name" value="DNA-bd_dom_put_sf"/>
</dbReference>
<dbReference type="CDD" id="cd01104">
    <property type="entry name" value="HTH_MlrA-CarA"/>
    <property type="match status" value="1"/>
</dbReference>
<keyword evidence="2" id="KW-0805">Transcription regulation</keyword>
<dbReference type="Proteomes" id="UP000748752">
    <property type="component" value="Unassembled WGS sequence"/>
</dbReference>
<dbReference type="SUPFAM" id="SSF46955">
    <property type="entry name" value="Putative DNA-binding domain"/>
    <property type="match status" value="1"/>
</dbReference>
<dbReference type="RefSeq" id="WP_200235085.1">
    <property type="nucleotide sequence ID" value="NZ_NRRV01000010.1"/>
</dbReference>
<feature type="domain" description="HTH merR-type" evidence="5">
    <location>
        <begin position="9"/>
        <end position="79"/>
    </location>
</feature>
<dbReference type="EMBL" id="NRRV01000010">
    <property type="protein sequence ID" value="MBK1630272.1"/>
    <property type="molecule type" value="Genomic_DNA"/>
</dbReference>
<gene>
    <name evidence="6" type="ORF">CKO31_05825</name>
</gene>
<evidence type="ECO:0000313" key="6">
    <source>
        <dbReference type="EMBL" id="MBK1630272.1"/>
    </source>
</evidence>
<name>A0ABS1CED7_9GAMM</name>
<comment type="caution">
    <text evidence="6">The sequence shown here is derived from an EMBL/GenBank/DDBJ whole genome shotgun (WGS) entry which is preliminary data.</text>
</comment>
<dbReference type="PANTHER" id="PTHR30204">
    <property type="entry name" value="REDOX-CYCLING DRUG-SENSING TRANSCRIPTIONAL ACTIVATOR SOXR"/>
    <property type="match status" value="1"/>
</dbReference>
<keyword evidence="4" id="KW-0804">Transcription</keyword>
<dbReference type="SMART" id="SM00422">
    <property type="entry name" value="HTH_MERR"/>
    <property type="match status" value="1"/>
</dbReference>
<dbReference type="Pfam" id="PF13411">
    <property type="entry name" value="MerR_1"/>
    <property type="match status" value="1"/>
</dbReference>
<dbReference type="InterPro" id="IPR047057">
    <property type="entry name" value="MerR_fam"/>
</dbReference>
<accession>A0ABS1CED7</accession>
<dbReference type="PANTHER" id="PTHR30204:SF69">
    <property type="entry name" value="MERR-FAMILY TRANSCRIPTIONAL REGULATOR"/>
    <property type="match status" value="1"/>
</dbReference>
<reference evidence="6 7" key="1">
    <citation type="journal article" date="2020" name="Microorganisms">
        <title>Osmotic Adaptation and Compatible Solute Biosynthesis of Phototrophic Bacteria as Revealed from Genome Analyses.</title>
        <authorList>
            <person name="Imhoff J.F."/>
            <person name="Rahn T."/>
            <person name="Kunzel S."/>
            <person name="Keller A."/>
            <person name="Neulinger S.C."/>
        </authorList>
    </citation>
    <scope>NUCLEOTIDE SEQUENCE [LARGE SCALE GENOMIC DNA]</scope>
    <source>
        <strain evidence="6 7">DSM 6210</strain>
    </source>
</reference>
<dbReference type="InterPro" id="IPR000551">
    <property type="entry name" value="MerR-type_HTH_dom"/>
</dbReference>
<keyword evidence="3" id="KW-0238">DNA-binding</keyword>
<evidence type="ECO:0000313" key="7">
    <source>
        <dbReference type="Proteomes" id="UP000748752"/>
    </source>
</evidence>
<keyword evidence="7" id="KW-1185">Reference proteome</keyword>
<dbReference type="PROSITE" id="PS50937">
    <property type="entry name" value="HTH_MERR_2"/>
    <property type="match status" value="1"/>
</dbReference>
<proteinExistence type="predicted"/>
<evidence type="ECO:0000259" key="5">
    <source>
        <dbReference type="PROSITE" id="PS50937"/>
    </source>
</evidence>